<protein>
    <submittedName>
        <fullName evidence="2">Putative secreted peptide</fullName>
    </submittedName>
</protein>
<keyword evidence="1" id="KW-0732">Signal</keyword>
<evidence type="ECO:0000313" key="2">
    <source>
        <dbReference type="EMBL" id="MBW31062.1"/>
    </source>
</evidence>
<proteinExistence type="predicted"/>
<dbReference type="EMBL" id="GGFM01010311">
    <property type="protein sequence ID" value="MBW31062.1"/>
    <property type="molecule type" value="Transcribed_RNA"/>
</dbReference>
<organism evidence="2">
    <name type="scientific">Anopheles braziliensis</name>
    <dbReference type="NCBI Taxonomy" id="58242"/>
    <lineage>
        <taxon>Eukaryota</taxon>
        <taxon>Metazoa</taxon>
        <taxon>Ecdysozoa</taxon>
        <taxon>Arthropoda</taxon>
        <taxon>Hexapoda</taxon>
        <taxon>Insecta</taxon>
        <taxon>Pterygota</taxon>
        <taxon>Neoptera</taxon>
        <taxon>Endopterygota</taxon>
        <taxon>Diptera</taxon>
        <taxon>Nematocera</taxon>
        <taxon>Culicoidea</taxon>
        <taxon>Culicidae</taxon>
        <taxon>Anophelinae</taxon>
        <taxon>Anopheles</taxon>
    </lineage>
</organism>
<name>A0A2M3ZRE7_9DIPT</name>
<feature type="signal peptide" evidence="1">
    <location>
        <begin position="1"/>
        <end position="18"/>
    </location>
</feature>
<accession>A0A2M3ZRE7</accession>
<reference evidence="2" key="1">
    <citation type="submission" date="2018-01" db="EMBL/GenBank/DDBJ databases">
        <title>An insight into the sialome of Amazonian anophelines.</title>
        <authorList>
            <person name="Ribeiro J.M."/>
            <person name="Scarpassa V."/>
            <person name="Calvo E."/>
        </authorList>
    </citation>
    <scope>NUCLEOTIDE SEQUENCE</scope>
    <source>
        <tissue evidence="2">Salivary glands</tissue>
    </source>
</reference>
<dbReference type="AlphaFoldDB" id="A0A2M3ZRE7"/>
<sequence>MLRCCCCCCLVCVCVCGGTRNVKQTKCASGLCCSTQHSAHYYAPQGEGGNKFRNRNYFAQLENNPFCNGRMEGTLKKRKNKKRLSKTFFPPAKSGPSLAKCPVM</sequence>
<evidence type="ECO:0000256" key="1">
    <source>
        <dbReference type="SAM" id="SignalP"/>
    </source>
</evidence>
<feature type="chain" id="PRO_5014688714" evidence="1">
    <location>
        <begin position="19"/>
        <end position="104"/>
    </location>
</feature>